<keyword evidence="1" id="KW-0472">Membrane</keyword>
<comment type="caution">
    <text evidence="3">The sequence shown here is derived from an EMBL/GenBank/DDBJ whole genome shotgun (WGS) entry which is preliminary data.</text>
</comment>
<keyword evidence="1" id="KW-0812">Transmembrane</keyword>
<dbReference type="RefSeq" id="WP_182531406.1">
    <property type="nucleotide sequence ID" value="NZ_JACGXL010000004.1"/>
</dbReference>
<dbReference type="Proteomes" id="UP000550401">
    <property type="component" value="Unassembled WGS sequence"/>
</dbReference>
<keyword evidence="1" id="KW-1133">Transmembrane helix</keyword>
<accession>A0A839F3C5</accession>
<gene>
    <name evidence="3" type="ORF">FHW12_002572</name>
</gene>
<feature type="domain" description="Acyltransferase 3" evidence="2">
    <location>
        <begin position="30"/>
        <end position="339"/>
    </location>
</feature>
<evidence type="ECO:0000256" key="1">
    <source>
        <dbReference type="SAM" id="Phobius"/>
    </source>
</evidence>
<dbReference type="EMBL" id="JACGXL010000004">
    <property type="protein sequence ID" value="MBA8888339.1"/>
    <property type="molecule type" value="Genomic_DNA"/>
</dbReference>
<dbReference type="Pfam" id="PF01757">
    <property type="entry name" value="Acyl_transf_3"/>
    <property type="match status" value="1"/>
</dbReference>
<sequence>MNARSVASRLWLPPTRLADGLRSRADNFLLLRFVAAALVIYGHGHAVAAHAPEAVDVFLRMGWGRYAGAIGVDLFFVISGFLVTGSFLRRHSLPAFVWARALRLLPGYAACLLLSAFVLGAACTELPLRDYLGHPDTYSYVYSNLSLGRLQWNLPSVFTHNPRHGTVNGSIWTLPVEARMYLCVALFGAFGLLARRAWASAVIVALLVSGWFAPGLNPLVSIPESPRLAAMFALGALCWLHHERIPVHGALVLVLAATCACVHGTVAYPIAFSLAETAFVFWFAYRLRWHGFNRVGDYSYGLYLWSYPMQQLVAFLDPGVTPAGDALLAFPLALSLGVLSWHVVERPALAWKDRLPWSRRQPASTDAA</sequence>
<feature type="transmembrane region" description="Helical" evidence="1">
    <location>
        <begin position="29"/>
        <end position="51"/>
    </location>
</feature>
<dbReference type="GO" id="GO:0016020">
    <property type="term" value="C:membrane"/>
    <property type="evidence" value="ECO:0007669"/>
    <property type="project" value="TreeGrafter"/>
</dbReference>
<protein>
    <submittedName>
        <fullName evidence="3">Peptidoglycan/LPS O-acetylase OafA/YrhL</fullName>
    </submittedName>
</protein>
<reference evidence="3 4" key="1">
    <citation type="submission" date="2020-07" db="EMBL/GenBank/DDBJ databases">
        <title>Genomic Encyclopedia of Type Strains, Phase IV (KMG-V): Genome sequencing to study the core and pangenomes of soil and plant-associated prokaryotes.</title>
        <authorList>
            <person name="Whitman W."/>
        </authorList>
    </citation>
    <scope>NUCLEOTIDE SEQUENCE [LARGE SCALE GENOMIC DNA]</scope>
    <source>
        <strain evidence="3 4">RH2WT43</strain>
    </source>
</reference>
<dbReference type="InterPro" id="IPR050879">
    <property type="entry name" value="Acyltransferase_3"/>
</dbReference>
<feature type="transmembrane region" description="Helical" evidence="1">
    <location>
        <begin position="201"/>
        <end position="220"/>
    </location>
</feature>
<organism evidence="3 4">
    <name type="scientific">Dokdonella fugitiva</name>
    <dbReference type="NCBI Taxonomy" id="328517"/>
    <lineage>
        <taxon>Bacteria</taxon>
        <taxon>Pseudomonadati</taxon>
        <taxon>Pseudomonadota</taxon>
        <taxon>Gammaproteobacteria</taxon>
        <taxon>Lysobacterales</taxon>
        <taxon>Rhodanobacteraceae</taxon>
        <taxon>Dokdonella</taxon>
    </lineage>
</organism>
<dbReference type="PANTHER" id="PTHR23028">
    <property type="entry name" value="ACETYLTRANSFERASE"/>
    <property type="match status" value="1"/>
</dbReference>
<dbReference type="InterPro" id="IPR002656">
    <property type="entry name" value="Acyl_transf_3_dom"/>
</dbReference>
<dbReference type="PANTHER" id="PTHR23028:SF53">
    <property type="entry name" value="ACYL_TRANSF_3 DOMAIN-CONTAINING PROTEIN"/>
    <property type="match status" value="1"/>
</dbReference>
<proteinExistence type="predicted"/>
<feature type="transmembrane region" description="Helical" evidence="1">
    <location>
        <begin position="104"/>
        <end position="122"/>
    </location>
</feature>
<dbReference type="AlphaFoldDB" id="A0A839F3C5"/>
<dbReference type="GO" id="GO:0016747">
    <property type="term" value="F:acyltransferase activity, transferring groups other than amino-acyl groups"/>
    <property type="evidence" value="ECO:0007669"/>
    <property type="project" value="InterPro"/>
</dbReference>
<keyword evidence="4" id="KW-1185">Reference proteome</keyword>
<evidence type="ECO:0000313" key="3">
    <source>
        <dbReference type="EMBL" id="MBA8888339.1"/>
    </source>
</evidence>
<feature type="transmembrane region" description="Helical" evidence="1">
    <location>
        <begin position="178"/>
        <end position="194"/>
    </location>
</feature>
<evidence type="ECO:0000313" key="4">
    <source>
        <dbReference type="Proteomes" id="UP000550401"/>
    </source>
</evidence>
<evidence type="ECO:0000259" key="2">
    <source>
        <dbReference type="Pfam" id="PF01757"/>
    </source>
</evidence>
<dbReference type="GO" id="GO:0009103">
    <property type="term" value="P:lipopolysaccharide biosynthetic process"/>
    <property type="evidence" value="ECO:0007669"/>
    <property type="project" value="TreeGrafter"/>
</dbReference>
<feature type="transmembrane region" description="Helical" evidence="1">
    <location>
        <begin position="63"/>
        <end position="83"/>
    </location>
</feature>
<name>A0A839F3C5_9GAMM</name>